<sequence>EKEKLERLKEAIKRKKTPRTSAKVMLMKEEETPQPIIPISINKRTFHALADTGASHCMINEEKFRELEEREDSWMENVDIELEMGDG</sequence>
<dbReference type="PROSITE" id="PS00141">
    <property type="entry name" value="ASP_PROTEASE"/>
    <property type="match status" value="1"/>
</dbReference>
<evidence type="ECO:0000313" key="3">
    <source>
        <dbReference type="EMBL" id="GKT30108.1"/>
    </source>
</evidence>
<reference evidence="3" key="1">
    <citation type="submission" date="2022-03" db="EMBL/GenBank/DDBJ databases">
        <title>Draft genome sequence of Aduncisulcus paluster, a free-living microaerophilic Fornicata.</title>
        <authorList>
            <person name="Yuyama I."/>
            <person name="Kume K."/>
            <person name="Tamura T."/>
            <person name="Inagaki Y."/>
            <person name="Hashimoto T."/>
        </authorList>
    </citation>
    <scope>NUCLEOTIDE SEQUENCE</scope>
    <source>
        <strain evidence="3">NY0171</strain>
    </source>
</reference>
<keyword evidence="1" id="KW-0378">Hydrolase</keyword>
<evidence type="ECO:0000313" key="4">
    <source>
        <dbReference type="Proteomes" id="UP001057375"/>
    </source>
</evidence>
<organism evidence="3 4">
    <name type="scientific">Aduncisulcus paluster</name>
    <dbReference type="NCBI Taxonomy" id="2918883"/>
    <lineage>
        <taxon>Eukaryota</taxon>
        <taxon>Metamonada</taxon>
        <taxon>Carpediemonas-like organisms</taxon>
        <taxon>Aduncisulcus</taxon>
    </lineage>
</organism>
<name>A0ABQ5KC44_9EUKA</name>
<feature type="non-terminal residue" evidence="3">
    <location>
        <position position="1"/>
    </location>
</feature>
<dbReference type="Pfam" id="PF00077">
    <property type="entry name" value="RVP"/>
    <property type="match status" value="1"/>
</dbReference>
<gene>
    <name evidence="3" type="ORF">ADUPG1_005405</name>
</gene>
<dbReference type="Gene3D" id="2.40.70.10">
    <property type="entry name" value="Acid Proteases"/>
    <property type="match status" value="1"/>
</dbReference>
<keyword evidence="4" id="KW-1185">Reference proteome</keyword>
<dbReference type="InterPro" id="IPR001969">
    <property type="entry name" value="Aspartic_peptidase_AS"/>
</dbReference>
<dbReference type="InterPro" id="IPR021109">
    <property type="entry name" value="Peptidase_aspartic_dom_sf"/>
</dbReference>
<feature type="domain" description="Retropepsins" evidence="2">
    <location>
        <begin position="33"/>
        <end position="64"/>
    </location>
</feature>
<protein>
    <recommendedName>
        <fullName evidence="2">Retropepsins domain-containing protein</fullName>
    </recommendedName>
</protein>
<dbReference type="EMBL" id="BQXS01008613">
    <property type="protein sequence ID" value="GKT30108.1"/>
    <property type="molecule type" value="Genomic_DNA"/>
</dbReference>
<accession>A0ABQ5KC44</accession>
<evidence type="ECO:0000256" key="1">
    <source>
        <dbReference type="ARBA" id="ARBA00022801"/>
    </source>
</evidence>
<dbReference type="SUPFAM" id="SSF50630">
    <property type="entry name" value="Acid proteases"/>
    <property type="match status" value="1"/>
</dbReference>
<comment type="caution">
    <text evidence="3">The sequence shown here is derived from an EMBL/GenBank/DDBJ whole genome shotgun (WGS) entry which is preliminary data.</text>
</comment>
<proteinExistence type="predicted"/>
<dbReference type="Proteomes" id="UP001057375">
    <property type="component" value="Unassembled WGS sequence"/>
</dbReference>
<evidence type="ECO:0000259" key="2">
    <source>
        <dbReference type="Pfam" id="PF00077"/>
    </source>
</evidence>
<dbReference type="InterPro" id="IPR018061">
    <property type="entry name" value="Retropepsins"/>
</dbReference>